<protein>
    <submittedName>
        <fullName evidence="5">ATP-dependent Clp protease ATP-binding subunit</fullName>
    </submittedName>
</protein>
<dbReference type="Gene3D" id="4.10.860.10">
    <property type="entry name" value="UVR domain"/>
    <property type="match status" value="1"/>
</dbReference>
<dbReference type="AlphaFoldDB" id="A0A939SRC9"/>
<dbReference type="GO" id="GO:0008233">
    <property type="term" value="F:peptidase activity"/>
    <property type="evidence" value="ECO:0007669"/>
    <property type="project" value="UniProtKB-KW"/>
</dbReference>
<gene>
    <name evidence="5" type="ORF">J4732_16860</name>
</gene>
<sequence>MPAGGGERGWTWPTCSPMMARGELNLIGATTLNEYQKYIEKDAALERRQPVMVPEPTVAQTMMILRGLQTFEAHHKVNHRGRDHRRRRVVRPLHHRRFLPDKAIDLLDRAARCEAVGHGPPSGRTRAGVQLHQLRREQDYVASRKQYDKAAELGKHIGQRGRTQACREWERERASVAPKSKPSMSRRSSRA</sequence>
<feature type="compositionally biased region" description="Basic and acidic residues" evidence="3">
    <location>
        <begin position="165"/>
        <end position="174"/>
    </location>
</feature>
<dbReference type="Gene3D" id="3.40.50.300">
    <property type="entry name" value="P-loop containing nucleotide triphosphate hydrolases"/>
    <property type="match status" value="1"/>
</dbReference>
<dbReference type="EMBL" id="JAGETR010000118">
    <property type="protein sequence ID" value="MBO2007136.1"/>
    <property type="molecule type" value="Genomic_DNA"/>
</dbReference>
<dbReference type="GO" id="GO:0005524">
    <property type="term" value="F:ATP binding"/>
    <property type="evidence" value="ECO:0007669"/>
    <property type="project" value="UniProtKB-KW"/>
</dbReference>
<feature type="compositionally biased region" description="Low complexity" evidence="3">
    <location>
        <begin position="178"/>
        <end position="191"/>
    </location>
</feature>
<dbReference type="InterPro" id="IPR050130">
    <property type="entry name" value="ClpA_ClpB"/>
</dbReference>
<keyword evidence="2 5" id="KW-0067">ATP-binding</keyword>
<dbReference type="GO" id="GO:0034605">
    <property type="term" value="P:cellular response to heat"/>
    <property type="evidence" value="ECO:0007669"/>
    <property type="project" value="TreeGrafter"/>
</dbReference>
<evidence type="ECO:0000256" key="2">
    <source>
        <dbReference type="ARBA" id="ARBA00022840"/>
    </source>
</evidence>
<proteinExistence type="predicted"/>
<evidence type="ECO:0000259" key="4">
    <source>
        <dbReference type="Pfam" id="PF17871"/>
    </source>
</evidence>
<dbReference type="PANTHER" id="PTHR11638">
    <property type="entry name" value="ATP-DEPENDENT CLP PROTEASE"/>
    <property type="match status" value="1"/>
</dbReference>
<organism evidence="5">
    <name type="scientific">Serratia marcescens</name>
    <dbReference type="NCBI Taxonomy" id="615"/>
    <lineage>
        <taxon>Bacteria</taxon>
        <taxon>Pseudomonadati</taxon>
        <taxon>Pseudomonadota</taxon>
        <taxon>Gammaproteobacteria</taxon>
        <taxon>Enterobacterales</taxon>
        <taxon>Yersiniaceae</taxon>
        <taxon>Serratia</taxon>
    </lineage>
</organism>
<dbReference type="GO" id="GO:0005737">
    <property type="term" value="C:cytoplasm"/>
    <property type="evidence" value="ECO:0007669"/>
    <property type="project" value="TreeGrafter"/>
</dbReference>
<feature type="domain" description="ClpA/ClpB AAA lid" evidence="4">
    <location>
        <begin position="58"/>
        <end position="153"/>
    </location>
</feature>
<dbReference type="Pfam" id="PF17871">
    <property type="entry name" value="AAA_lid_9"/>
    <property type="match status" value="1"/>
</dbReference>
<comment type="caution">
    <text evidence="5">The sequence shown here is derived from an EMBL/GenBank/DDBJ whole genome shotgun (WGS) entry which is preliminary data.</text>
</comment>
<keyword evidence="5" id="KW-0645">Protease</keyword>
<dbReference type="InterPro" id="IPR041546">
    <property type="entry name" value="ClpA/ClpB_AAA_lid"/>
</dbReference>
<dbReference type="GO" id="GO:0016887">
    <property type="term" value="F:ATP hydrolysis activity"/>
    <property type="evidence" value="ECO:0007669"/>
    <property type="project" value="TreeGrafter"/>
</dbReference>
<dbReference type="PANTHER" id="PTHR11638:SF145">
    <property type="entry name" value="CLPA_B PROTEASE ATP BINDING SUBUNIT-RELATED"/>
    <property type="match status" value="1"/>
</dbReference>
<dbReference type="Gene3D" id="1.10.8.60">
    <property type="match status" value="1"/>
</dbReference>
<evidence type="ECO:0000256" key="1">
    <source>
        <dbReference type="ARBA" id="ARBA00022741"/>
    </source>
</evidence>
<dbReference type="SUPFAM" id="SSF52540">
    <property type="entry name" value="P-loop containing nucleoside triphosphate hydrolases"/>
    <property type="match status" value="1"/>
</dbReference>
<evidence type="ECO:0000313" key="5">
    <source>
        <dbReference type="EMBL" id="MBO2007136.1"/>
    </source>
</evidence>
<name>A0A939SRC9_SERMA</name>
<feature type="region of interest" description="Disordered" evidence="3">
    <location>
        <begin position="154"/>
        <end position="191"/>
    </location>
</feature>
<accession>A0A939SRC9</accession>
<reference evidence="5" key="1">
    <citation type="submission" date="2021-03" db="EMBL/GenBank/DDBJ databases">
        <title>Molecular epidemiology and mechanisms of colistin and carbapenem resistance in Enterobacteriaceae from clinical isolates, the environment and porcine samples in Pretoria, South Africa.</title>
        <authorList>
            <person name="Bogoshi D."/>
            <person name="Mbelle N.M."/>
            <person name="Naidoo V."/>
            <person name="Osei Sekyere J."/>
        </authorList>
    </citation>
    <scope>NUCLEOTIDE SEQUENCE</scope>
    <source>
        <strain evidence="5">C080</strain>
    </source>
</reference>
<evidence type="ECO:0000256" key="3">
    <source>
        <dbReference type="SAM" id="MobiDB-lite"/>
    </source>
</evidence>
<keyword evidence="5" id="KW-0378">Hydrolase</keyword>
<dbReference type="InterPro" id="IPR027417">
    <property type="entry name" value="P-loop_NTPase"/>
</dbReference>
<dbReference type="GO" id="GO:0006508">
    <property type="term" value="P:proteolysis"/>
    <property type="evidence" value="ECO:0007669"/>
    <property type="project" value="UniProtKB-KW"/>
</dbReference>
<keyword evidence="1" id="KW-0547">Nucleotide-binding</keyword>